<dbReference type="NCBIfam" id="NF002550">
    <property type="entry name" value="PRK02106.1"/>
    <property type="match status" value="1"/>
</dbReference>
<accession>A0A973A817</accession>
<dbReference type="Gene3D" id="3.30.560.10">
    <property type="entry name" value="Glucose Oxidase, domain 3"/>
    <property type="match status" value="1"/>
</dbReference>
<dbReference type="SUPFAM" id="SSF51905">
    <property type="entry name" value="FAD/NAD(P)-binding domain"/>
    <property type="match status" value="1"/>
</dbReference>
<proteinExistence type="inferred from homology"/>
<dbReference type="GO" id="GO:0016020">
    <property type="term" value="C:membrane"/>
    <property type="evidence" value="ECO:0007669"/>
    <property type="project" value="TreeGrafter"/>
</dbReference>
<evidence type="ECO:0000256" key="4">
    <source>
        <dbReference type="ARBA" id="ARBA00022827"/>
    </source>
</evidence>
<dbReference type="Pfam" id="PF00732">
    <property type="entry name" value="GMC_oxred_N"/>
    <property type="match status" value="1"/>
</dbReference>
<feature type="non-terminal residue" evidence="9">
    <location>
        <position position="1"/>
    </location>
</feature>
<evidence type="ECO:0000256" key="3">
    <source>
        <dbReference type="ARBA" id="ARBA00022630"/>
    </source>
</evidence>
<dbReference type="GO" id="GO:0050660">
    <property type="term" value="F:flavin adenine dinucleotide binding"/>
    <property type="evidence" value="ECO:0007669"/>
    <property type="project" value="InterPro"/>
</dbReference>
<keyword evidence="9" id="KW-0560">Oxidoreductase</keyword>
<comment type="similarity">
    <text evidence="2 6">Belongs to the GMC oxidoreductase family.</text>
</comment>
<dbReference type="Gene3D" id="3.50.50.60">
    <property type="entry name" value="FAD/NAD(P)-binding domain"/>
    <property type="match status" value="1"/>
</dbReference>
<dbReference type="SUPFAM" id="SSF54373">
    <property type="entry name" value="FAD-linked reductases, C-terminal domain"/>
    <property type="match status" value="1"/>
</dbReference>
<evidence type="ECO:0000259" key="7">
    <source>
        <dbReference type="PROSITE" id="PS00623"/>
    </source>
</evidence>
<feature type="binding site" evidence="5">
    <location>
        <position position="141"/>
    </location>
    <ligand>
        <name>FAD</name>
        <dbReference type="ChEBI" id="CHEBI:57692"/>
    </ligand>
</feature>
<dbReference type="EMBL" id="JABMOJ010000101">
    <property type="protein sequence ID" value="NQV64273.1"/>
    <property type="molecule type" value="Genomic_DNA"/>
</dbReference>
<dbReference type="GO" id="GO:0008812">
    <property type="term" value="F:choline dehydrogenase activity"/>
    <property type="evidence" value="ECO:0007669"/>
    <property type="project" value="UniProtKB-EC"/>
</dbReference>
<organism evidence="9 10">
    <name type="scientific">SAR86 cluster bacterium</name>
    <dbReference type="NCBI Taxonomy" id="2030880"/>
    <lineage>
        <taxon>Bacteria</taxon>
        <taxon>Pseudomonadati</taxon>
        <taxon>Pseudomonadota</taxon>
        <taxon>Gammaproteobacteria</taxon>
        <taxon>SAR86 cluster</taxon>
    </lineage>
</organism>
<dbReference type="PIRSF" id="PIRSF000137">
    <property type="entry name" value="Alcohol_oxidase"/>
    <property type="match status" value="1"/>
</dbReference>
<dbReference type="PANTHER" id="PTHR11552">
    <property type="entry name" value="GLUCOSE-METHANOL-CHOLINE GMC OXIDOREDUCTASE"/>
    <property type="match status" value="1"/>
</dbReference>
<dbReference type="EC" id="1.1.99.1" evidence="9"/>
<dbReference type="PANTHER" id="PTHR11552:SF147">
    <property type="entry name" value="CHOLINE DEHYDROGENASE, MITOCHONDRIAL"/>
    <property type="match status" value="1"/>
</dbReference>
<dbReference type="InterPro" id="IPR012132">
    <property type="entry name" value="GMC_OxRdtase"/>
</dbReference>
<evidence type="ECO:0000256" key="6">
    <source>
        <dbReference type="RuleBase" id="RU003968"/>
    </source>
</evidence>
<comment type="cofactor">
    <cofactor evidence="1 5">
        <name>FAD</name>
        <dbReference type="ChEBI" id="CHEBI:57692"/>
    </cofactor>
</comment>
<protein>
    <submittedName>
        <fullName evidence="9">Choline dehydrogenase</fullName>
        <ecNumber evidence="9">1.1.99.1</ecNumber>
    </submittedName>
</protein>
<sequence>PRGRTLGGSSSINGMIYVRGNPGDFDRWAALTGFADWDYAHCLPFFKQSETTSNGVDQYRGREGPLRVTRGEMNNPLFETFLAATAEAGHVRRDDLNGAEQEGFGTFDRTIYEGRRFSAAKAYLTPVKPHANLHIETGCQVLTLASDQGRITGVNYRRGKQHCFSSAAREVIVCAGAINSPKLLLQSGIGPADELAALSIPLVKHLPGVGKNLQDHLEVYVQQACTQPVSIYPALKWYNQIPIGINWYLFKRGPGATNHFEAGGFIRSSTAVDYPDVQFHFLPVAMRYDGAQSAGTHGYQAHVGPMKPTSRGSVTLASKDPLAPPIIRFNYADTEHDRAVMRAAIRSARDIFSQPAFDDYRGDELAPGAALQSDQALDDFVRDHGESAYHPSCSCKMGQDEASVVDARGRVYGFDNLRIIDASIMPEITNGNLNAPVIMLAEKLSAAILQDAQ</sequence>
<dbReference type="GO" id="GO:0019285">
    <property type="term" value="P:glycine betaine biosynthetic process from choline"/>
    <property type="evidence" value="ECO:0007669"/>
    <property type="project" value="TreeGrafter"/>
</dbReference>
<comment type="caution">
    <text evidence="9">The sequence shown here is derived from an EMBL/GenBank/DDBJ whole genome shotgun (WGS) entry which is preliminary data.</text>
</comment>
<dbReference type="InterPro" id="IPR000172">
    <property type="entry name" value="GMC_OxRdtase_N"/>
</dbReference>
<evidence type="ECO:0000259" key="8">
    <source>
        <dbReference type="PROSITE" id="PS00624"/>
    </source>
</evidence>
<evidence type="ECO:0000256" key="2">
    <source>
        <dbReference type="ARBA" id="ARBA00010790"/>
    </source>
</evidence>
<dbReference type="InterPro" id="IPR007867">
    <property type="entry name" value="GMC_OxRtase_C"/>
</dbReference>
<feature type="domain" description="Glucose-methanol-choline oxidoreductase N-terminal" evidence="8">
    <location>
        <begin position="176"/>
        <end position="190"/>
    </location>
</feature>
<evidence type="ECO:0000256" key="5">
    <source>
        <dbReference type="PIRSR" id="PIRSR000137-2"/>
    </source>
</evidence>
<evidence type="ECO:0000313" key="9">
    <source>
        <dbReference type="EMBL" id="NQV64273.1"/>
    </source>
</evidence>
<dbReference type="InterPro" id="IPR036188">
    <property type="entry name" value="FAD/NAD-bd_sf"/>
</dbReference>
<feature type="domain" description="Glucose-methanol-choline oxidoreductase N-terminal" evidence="7">
    <location>
        <begin position="3"/>
        <end position="26"/>
    </location>
</feature>
<keyword evidence="3 6" id="KW-0285">Flavoprotein</keyword>
<name>A0A973A817_9GAMM</name>
<evidence type="ECO:0000313" key="10">
    <source>
        <dbReference type="Proteomes" id="UP000754644"/>
    </source>
</evidence>
<dbReference type="PROSITE" id="PS00623">
    <property type="entry name" value="GMC_OXRED_1"/>
    <property type="match status" value="1"/>
</dbReference>
<dbReference type="Pfam" id="PF05199">
    <property type="entry name" value="GMC_oxred_C"/>
    <property type="match status" value="1"/>
</dbReference>
<evidence type="ECO:0000256" key="1">
    <source>
        <dbReference type="ARBA" id="ARBA00001974"/>
    </source>
</evidence>
<dbReference type="Proteomes" id="UP000754644">
    <property type="component" value="Unassembled WGS sequence"/>
</dbReference>
<dbReference type="AlphaFoldDB" id="A0A973A817"/>
<dbReference type="PROSITE" id="PS00624">
    <property type="entry name" value="GMC_OXRED_2"/>
    <property type="match status" value="1"/>
</dbReference>
<keyword evidence="4 5" id="KW-0274">FAD</keyword>
<gene>
    <name evidence="9" type="ORF">HQ497_02810</name>
</gene>
<reference evidence="9" key="1">
    <citation type="submission" date="2020-05" db="EMBL/GenBank/DDBJ databases">
        <title>Sulfur intermediates as new biogeochemical hubs in an aquatic model microbial ecosystem.</title>
        <authorList>
            <person name="Vigneron A."/>
        </authorList>
    </citation>
    <scope>NUCLEOTIDE SEQUENCE</scope>
    <source>
        <strain evidence="9">Bin.250</strain>
    </source>
</reference>